<evidence type="ECO:0000256" key="1">
    <source>
        <dbReference type="ARBA" id="ARBA00001182"/>
    </source>
</evidence>
<dbReference type="CDD" id="cd02961">
    <property type="entry name" value="PDI_a_family"/>
    <property type="match status" value="1"/>
</dbReference>
<keyword evidence="11" id="KW-0676">Redox-active center</keyword>
<evidence type="ECO:0000256" key="4">
    <source>
        <dbReference type="ARBA" id="ARBA00012723"/>
    </source>
</evidence>
<dbReference type="InterPro" id="IPR013766">
    <property type="entry name" value="Thioredoxin_domain"/>
</dbReference>
<comment type="caution">
    <text evidence="14">The sequence shown here is derived from an EMBL/GenBank/DDBJ whole genome shotgun (WGS) entry which is preliminary data.</text>
</comment>
<evidence type="ECO:0000256" key="8">
    <source>
        <dbReference type="ARBA" id="ARBA00023157"/>
    </source>
</evidence>
<dbReference type="PROSITE" id="PS51352">
    <property type="entry name" value="THIOREDOXIN_2"/>
    <property type="match status" value="2"/>
</dbReference>
<dbReference type="FunFam" id="3.40.30.10:FF:000134">
    <property type="entry name" value="Protein disulfide-isomerase"/>
    <property type="match status" value="1"/>
</dbReference>
<feature type="chain" id="PRO_5043709615" description="protein disulfide-isomerase" evidence="12">
    <location>
        <begin position="28"/>
        <end position="542"/>
    </location>
</feature>
<evidence type="ECO:0000256" key="12">
    <source>
        <dbReference type="SAM" id="SignalP"/>
    </source>
</evidence>
<keyword evidence="15" id="KW-1185">Reference proteome</keyword>
<dbReference type="PANTHER" id="PTHR18929:SF189">
    <property type="entry name" value="PROTEIN DISULFIDE ISOMERASE-LIKE 1-5-RELATED"/>
    <property type="match status" value="1"/>
</dbReference>
<dbReference type="EC" id="5.3.4.1" evidence="4"/>
<dbReference type="CDD" id="cd02981">
    <property type="entry name" value="PDI_b_family"/>
    <property type="match status" value="1"/>
</dbReference>
<dbReference type="GO" id="GO:0006457">
    <property type="term" value="P:protein folding"/>
    <property type="evidence" value="ECO:0007669"/>
    <property type="project" value="TreeGrafter"/>
</dbReference>
<dbReference type="Pfam" id="PF00085">
    <property type="entry name" value="Thioredoxin"/>
    <property type="match status" value="2"/>
</dbReference>
<feature type="domain" description="Thioredoxin" evidence="13">
    <location>
        <begin position="401"/>
        <end position="528"/>
    </location>
</feature>
<feature type="domain" description="Thioredoxin" evidence="13">
    <location>
        <begin position="61"/>
        <end position="189"/>
    </location>
</feature>
<dbReference type="EMBL" id="JAUJYO010000018">
    <property type="protein sequence ID" value="KAK1289559.1"/>
    <property type="molecule type" value="Genomic_DNA"/>
</dbReference>
<gene>
    <name evidence="14" type="primary">PDIL1-5</name>
    <name evidence="14" type="ORF">QJS10_CPB18g01180</name>
</gene>
<dbReference type="InterPro" id="IPR036249">
    <property type="entry name" value="Thioredoxin-like_sf"/>
</dbReference>
<keyword evidence="9" id="KW-0325">Glycoprotein</keyword>
<sequence>MSKSKPISTSLLLPLLLLIFFVISSISSTTPQNADTPADDDLEELLALDREIDEQGEEETHNKGGPTPPSESEILRRAQKLVIELSNDNARRVVEGNPFVLLLGYAPWCSRSAELMPRFAEAAMDLKGMDGDRVVAVAKLDAERHTKAAAQLGVRGFPSLLLFVNGSSISYSGGFSREEIVMWTRKKTGYPVIRLTSHAMAEEFRSKHDIYLLGLFEDFKGPDYDEFLKAATADNEIQLVEASNLDVAEVLFPNIKPQKQFLGLAKNEPERFIKFEEAFEEAKILHFIQYNKFPLVTTLTELNSARVYSTPIKLQVYVFAENDDLKSLLDPIRDVARKYKEKIMFVHVDPTEDNLAKPFLTLYGLEPEKPLVTAFDNRVGSKHLLESDLTPNNLEEFCSGLLGGTLSPYYKSEPIPETKEVVQKIVGRTFDASVLDSPDNIFLEVYTPWCIDCEATSKQVAKLAKHFKGMENLIFARIDASVNEHPKLQIDNYPTLLFYPSGDKSNLVKVSKKSSLKDLAKFIKTKLKPGAEKNASTEKDEL</sequence>
<dbReference type="PANTHER" id="PTHR18929">
    <property type="entry name" value="PROTEIN DISULFIDE ISOMERASE"/>
    <property type="match status" value="1"/>
</dbReference>
<proteinExistence type="inferred from homology"/>
<reference evidence="14" key="1">
    <citation type="journal article" date="2023" name="Nat. Commun.">
        <title>Diploid and tetraploid genomes of Acorus and the evolution of monocots.</title>
        <authorList>
            <person name="Ma L."/>
            <person name="Liu K.W."/>
            <person name="Li Z."/>
            <person name="Hsiao Y.Y."/>
            <person name="Qi Y."/>
            <person name="Fu T."/>
            <person name="Tang G.D."/>
            <person name="Zhang D."/>
            <person name="Sun W.H."/>
            <person name="Liu D.K."/>
            <person name="Li Y."/>
            <person name="Chen G.Z."/>
            <person name="Liu X.D."/>
            <person name="Liao X.Y."/>
            <person name="Jiang Y.T."/>
            <person name="Yu X."/>
            <person name="Hao Y."/>
            <person name="Huang J."/>
            <person name="Zhao X.W."/>
            <person name="Ke S."/>
            <person name="Chen Y.Y."/>
            <person name="Wu W.L."/>
            <person name="Hsu J.L."/>
            <person name="Lin Y.F."/>
            <person name="Huang M.D."/>
            <person name="Li C.Y."/>
            <person name="Huang L."/>
            <person name="Wang Z.W."/>
            <person name="Zhao X."/>
            <person name="Zhong W.Y."/>
            <person name="Peng D.H."/>
            <person name="Ahmad S."/>
            <person name="Lan S."/>
            <person name="Zhang J.S."/>
            <person name="Tsai W.C."/>
            <person name="Van de Peer Y."/>
            <person name="Liu Z.J."/>
        </authorList>
    </citation>
    <scope>NUCLEOTIDE SEQUENCE</scope>
    <source>
        <strain evidence="14">CP</strain>
    </source>
</reference>
<dbReference type="FunFam" id="3.40.30.10:FF:000042">
    <property type="entry name" value="protein disulfide-isomerase A2"/>
    <property type="match status" value="1"/>
</dbReference>
<evidence type="ECO:0000256" key="2">
    <source>
        <dbReference type="ARBA" id="ARBA00004319"/>
    </source>
</evidence>
<evidence type="ECO:0000256" key="10">
    <source>
        <dbReference type="ARBA" id="ARBA00023235"/>
    </source>
</evidence>
<dbReference type="FunFam" id="3.40.30.10:FF:000204">
    <property type="entry name" value="Protein disulfide isomerase-like 1-6"/>
    <property type="match status" value="1"/>
</dbReference>
<name>A0AAV9CLT8_ACOCL</name>
<accession>A0AAV9CLT8</accession>
<dbReference type="AlphaFoldDB" id="A0AAV9CLT8"/>
<dbReference type="SUPFAM" id="SSF52833">
    <property type="entry name" value="Thioredoxin-like"/>
    <property type="match status" value="4"/>
</dbReference>
<protein>
    <recommendedName>
        <fullName evidence="4">protein disulfide-isomerase</fullName>
        <ecNumber evidence="4">5.3.4.1</ecNumber>
    </recommendedName>
</protein>
<dbReference type="CDD" id="cd02982">
    <property type="entry name" value="PDI_b'_family"/>
    <property type="match status" value="1"/>
</dbReference>
<keyword evidence="7" id="KW-0256">Endoplasmic reticulum</keyword>
<dbReference type="Gene3D" id="3.40.30.10">
    <property type="entry name" value="Glutaredoxin"/>
    <property type="match status" value="4"/>
</dbReference>
<dbReference type="GO" id="GO:0034976">
    <property type="term" value="P:response to endoplasmic reticulum stress"/>
    <property type="evidence" value="ECO:0007669"/>
    <property type="project" value="TreeGrafter"/>
</dbReference>
<evidence type="ECO:0000256" key="5">
    <source>
        <dbReference type="ARBA" id="ARBA00022729"/>
    </source>
</evidence>
<evidence type="ECO:0000256" key="11">
    <source>
        <dbReference type="ARBA" id="ARBA00023284"/>
    </source>
</evidence>
<dbReference type="GO" id="GO:0005788">
    <property type="term" value="C:endoplasmic reticulum lumen"/>
    <property type="evidence" value="ECO:0007669"/>
    <property type="project" value="UniProtKB-SubCell"/>
</dbReference>
<keyword evidence="5 12" id="KW-0732">Signal</keyword>
<evidence type="ECO:0000313" key="15">
    <source>
        <dbReference type="Proteomes" id="UP001180020"/>
    </source>
</evidence>
<evidence type="ECO:0000259" key="13">
    <source>
        <dbReference type="PROSITE" id="PS51352"/>
    </source>
</evidence>
<comment type="similarity">
    <text evidence="3">Belongs to the protein disulfide isomerase family.</text>
</comment>
<feature type="signal peptide" evidence="12">
    <location>
        <begin position="1"/>
        <end position="27"/>
    </location>
</feature>
<comment type="catalytic activity">
    <reaction evidence="1">
        <text>Catalyzes the rearrangement of -S-S- bonds in proteins.</text>
        <dbReference type="EC" id="5.3.4.1"/>
    </reaction>
</comment>
<dbReference type="Proteomes" id="UP001180020">
    <property type="component" value="Unassembled WGS sequence"/>
</dbReference>
<evidence type="ECO:0000256" key="9">
    <source>
        <dbReference type="ARBA" id="ARBA00023180"/>
    </source>
</evidence>
<evidence type="ECO:0000313" key="14">
    <source>
        <dbReference type="EMBL" id="KAK1289559.1"/>
    </source>
</evidence>
<dbReference type="Pfam" id="PF13848">
    <property type="entry name" value="Thioredoxin_6"/>
    <property type="match status" value="1"/>
</dbReference>
<organism evidence="14 15">
    <name type="scientific">Acorus calamus</name>
    <name type="common">Sweet flag</name>
    <dbReference type="NCBI Taxonomy" id="4465"/>
    <lineage>
        <taxon>Eukaryota</taxon>
        <taxon>Viridiplantae</taxon>
        <taxon>Streptophyta</taxon>
        <taxon>Embryophyta</taxon>
        <taxon>Tracheophyta</taxon>
        <taxon>Spermatophyta</taxon>
        <taxon>Magnoliopsida</taxon>
        <taxon>Liliopsida</taxon>
        <taxon>Acoraceae</taxon>
        <taxon>Acorus</taxon>
    </lineage>
</organism>
<comment type="subcellular location">
    <subcellularLocation>
        <location evidence="2">Endoplasmic reticulum lumen</location>
    </subcellularLocation>
</comment>
<reference evidence="14" key="2">
    <citation type="submission" date="2023-06" db="EMBL/GenBank/DDBJ databases">
        <authorList>
            <person name="Ma L."/>
            <person name="Liu K.-W."/>
            <person name="Li Z."/>
            <person name="Hsiao Y.-Y."/>
            <person name="Qi Y."/>
            <person name="Fu T."/>
            <person name="Tang G."/>
            <person name="Zhang D."/>
            <person name="Sun W.-H."/>
            <person name="Liu D.-K."/>
            <person name="Li Y."/>
            <person name="Chen G.-Z."/>
            <person name="Liu X.-D."/>
            <person name="Liao X.-Y."/>
            <person name="Jiang Y.-T."/>
            <person name="Yu X."/>
            <person name="Hao Y."/>
            <person name="Huang J."/>
            <person name="Zhao X.-W."/>
            <person name="Ke S."/>
            <person name="Chen Y.-Y."/>
            <person name="Wu W.-L."/>
            <person name="Hsu J.-L."/>
            <person name="Lin Y.-F."/>
            <person name="Huang M.-D."/>
            <person name="Li C.-Y."/>
            <person name="Huang L."/>
            <person name="Wang Z.-W."/>
            <person name="Zhao X."/>
            <person name="Zhong W.-Y."/>
            <person name="Peng D.-H."/>
            <person name="Ahmad S."/>
            <person name="Lan S."/>
            <person name="Zhang J.-S."/>
            <person name="Tsai W.-C."/>
            <person name="Van De Peer Y."/>
            <person name="Liu Z.-J."/>
        </authorList>
    </citation>
    <scope>NUCLEOTIDE SEQUENCE</scope>
    <source>
        <strain evidence="14">CP</strain>
        <tissue evidence="14">Leaves</tissue>
    </source>
</reference>
<dbReference type="CDD" id="cd02995">
    <property type="entry name" value="PDI_a_PDI_a'_C"/>
    <property type="match status" value="1"/>
</dbReference>
<evidence type="ECO:0000256" key="3">
    <source>
        <dbReference type="ARBA" id="ARBA00006347"/>
    </source>
</evidence>
<keyword evidence="8" id="KW-1015">Disulfide bond</keyword>
<dbReference type="GO" id="GO:0003756">
    <property type="term" value="F:protein disulfide isomerase activity"/>
    <property type="evidence" value="ECO:0007669"/>
    <property type="project" value="UniProtKB-EC"/>
</dbReference>
<evidence type="ECO:0000256" key="6">
    <source>
        <dbReference type="ARBA" id="ARBA00022737"/>
    </source>
</evidence>
<keyword evidence="6" id="KW-0677">Repeat</keyword>
<evidence type="ECO:0000256" key="7">
    <source>
        <dbReference type="ARBA" id="ARBA00022824"/>
    </source>
</evidence>
<keyword evidence="10 14" id="KW-0413">Isomerase</keyword>